<dbReference type="EMBL" id="QXTE01000742">
    <property type="protein sequence ID" value="TFJ96207.1"/>
    <property type="molecule type" value="Genomic_DNA"/>
</dbReference>
<feature type="signal peptide" evidence="1">
    <location>
        <begin position="1"/>
        <end position="20"/>
    </location>
</feature>
<dbReference type="Proteomes" id="UP000297703">
    <property type="component" value="Unassembled WGS sequence"/>
</dbReference>
<dbReference type="GO" id="GO:0016853">
    <property type="term" value="F:isomerase activity"/>
    <property type="evidence" value="ECO:0007669"/>
    <property type="project" value="UniProtKB-KW"/>
</dbReference>
<comment type="caution">
    <text evidence="3">The sequence shown here is derived from an EMBL/GenBank/DDBJ whole genome shotgun (WGS) entry which is preliminary data.</text>
</comment>
<evidence type="ECO:0000259" key="2">
    <source>
        <dbReference type="Pfam" id="PF00021"/>
    </source>
</evidence>
<dbReference type="InterPro" id="IPR016054">
    <property type="entry name" value="LY6_UPA_recep-like"/>
</dbReference>
<protein>
    <submittedName>
        <fullName evidence="3">Peptidyl-prolyl cis-trans isomerase</fullName>
    </submittedName>
</protein>
<evidence type="ECO:0000313" key="4">
    <source>
        <dbReference type="Proteomes" id="UP000297703"/>
    </source>
</evidence>
<dbReference type="InterPro" id="IPR045860">
    <property type="entry name" value="Snake_toxin-like_sf"/>
</dbReference>
<keyword evidence="3" id="KW-0413">Isomerase</keyword>
<reference evidence="3 4" key="1">
    <citation type="submission" date="2019-04" db="EMBL/GenBank/DDBJ databases">
        <title>Draft genome of the big-headed turtle Platysternon megacephalum.</title>
        <authorList>
            <person name="Gong S."/>
        </authorList>
    </citation>
    <scope>NUCLEOTIDE SEQUENCE [LARGE SCALE GENOMIC DNA]</scope>
    <source>
        <strain evidence="3">DO16091913</strain>
        <tissue evidence="3">Muscle</tissue>
    </source>
</reference>
<name>A0A4D9DJ51_9SAUR</name>
<evidence type="ECO:0000256" key="1">
    <source>
        <dbReference type="SAM" id="SignalP"/>
    </source>
</evidence>
<dbReference type="GO" id="GO:0030154">
    <property type="term" value="P:cell differentiation"/>
    <property type="evidence" value="ECO:0007669"/>
    <property type="project" value="UniProtKB-ARBA"/>
</dbReference>
<accession>A0A4D9DJ51</accession>
<sequence length="136" mass="14082">MGQTLLLAGTFLLCCATGGALRCRVCEVGNPYEGCVWGQGTCTAPPGGVCWSHVATFGPLFSLSTLGCNPPGAPCDAARLRDPFFGFSYNRTCCNGTDLCNAPPALPARWPWSCAPPSLRAPHAGLLGALALCALH</sequence>
<dbReference type="Pfam" id="PF00021">
    <property type="entry name" value="UPAR_LY6"/>
    <property type="match status" value="1"/>
</dbReference>
<keyword evidence="1" id="KW-0732">Signal</keyword>
<proteinExistence type="predicted"/>
<feature type="domain" description="UPAR/Ly6" evidence="2">
    <location>
        <begin position="20"/>
        <end position="103"/>
    </location>
</feature>
<keyword evidence="4" id="KW-1185">Reference proteome</keyword>
<feature type="chain" id="PRO_5020022768" evidence="1">
    <location>
        <begin position="21"/>
        <end position="136"/>
    </location>
</feature>
<gene>
    <name evidence="3" type="ORF">DR999_PMT22019</name>
</gene>
<evidence type="ECO:0000313" key="3">
    <source>
        <dbReference type="EMBL" id="TFJ96207.1"/>
    </source>
</evidence>
<dbReference type="AlphaFoldDB" id="A0A4D9DJ51"/>
<dbReference type="SUPFAM" id="SSF57302">
    <property type="entry name" value="Snake toxin-like"/>
    <property type="match status" value="1"/>
</dbReference>
<reference evidence="3 4" key="2">
    <citation type="submission" date="2019-04" db="EMBL/GenBank/DDBJ databases">
        <title>The genome sequence of big-headed turtle.</title>
        <authorList>
            <person name="Gong S."/>
        </authorList>
    </citation>
    <scope>NUCLEOTIDE SEQUENCE [LARGE SCALE GENOMIC DNA]</scope>
    <source>
        <strain evidence="3">DO16091913</strain>
        <tissue evidence="3">Muscle</tissue>
    </source>
</reference>
<organism evidence="3 4">
    <name type="scientific">Platysternon megacephalum</name>
    <name type="common">big-headed turtle</name>
    <dbReference type="NCBI Taxonomy" id="55544"/>
    <lineage>
        <taxon>Eukaryota</taxon>
        <taxon>Metazoa</taxon>
        <taxon>Chordata</taxon>
        <taxon>Craniata</taxon>
        <taxon>Vertebrata</taxon>
        <taxon>Euteleostomi</taxon>
        <taxon>Archelosauria</taxon>
        <taxon>Testudinata</taxon>
        <taxon>Testudines</taxon>
        <taxon>Cryptodira</taxon>
        <taxon>Durocryptodira</taxon>
        <taxon>Testudinoidea</taxon>
        <taxon>Platysternidae</taxon>
        <taxon>Platysternon</taxon>
    </lineage>
</organism>